<evidence type="ECO:0000256" key="4">
    <source>
        <dbReference type="ARBA" id="ARBA00023015"/>
    </source>
</evidence>
<keyword evidence="6" id="KW-0804">Transcription</keyword>
<evidence type="ECO:0000256" key="7">
    <source>
        <dbReference type="ARBA" id="ARBA00023242"/>
    </source>
</evidence>
<dbReference type="GO" id="GO:0003712">
    <property type="term" value="F:transcription coregulator activity"/>
    <property type="evidence" value="ECO:0007669"/>
    <property type="project" value="TreeGrafter"/>
</dbReference>
<comment type="caution">
    <text evidence="12">The sequence shown here is derived from an EMBL/GenBank/DDBJ whole genome shotgun (WGS) entry which is preliminary data.</text>
</comment>
<dbReference type="GO" id="GO:0070847">
    <property type="term" value="C:core mediator complex"/>
    <property type="evidence" value="ECO:0007669"/>
    <property type="project" value="TreeGrafter"/>
</dbReference>
<dbReference type="PROSITE" id="PS51319">
    <property type="entry name" value="TFIIS_N"/>
    <property type="match status" value="1"/>
</dbReference>
<keyword evidence="5" id="KW-0010">Activator</keyword>
<reference evidence="12 13" key="1">
    <citation type="submission" date="2024-04" db="EMBL/GenBank/DDBJ databases">
        <authorList>
            <consortium name="Genoscope - CEA"/>
            <person name="William W."/>
        </authorList>
    </citation>
    <scope>NUCLEOTIDE SEQUENCE [LARGE SCALE GENOMIC DNA]</scope>
</reference>
<dbReference type="InterPro" id="IPR003617">
    <property type="entry name" value="TFIIS/CRSP70_N_sub"/>
</dbReference>
<feature type="compositionally biased region" description="Basic residues" evidence="10">
    <location>
        <begin position="438"/>
        <end position="447"/>
    </location>
</feature>
<dbReference type="EMBL" id="CAXITT010000171">
    <property type="protein sequence ID" value="CAL1534437.1"/>
    <property type="molecule type" value="Genomic_DNA"/>
</dbReference>
<evidence type="ECO:0000256" key="5">
    <source>
        <dbReference type="ARBA" id="ARBA00023159"/>
    </source>
</evidence>
<evidence type="ECO:0000256" key="6">
    <source>
        <dbReference type="ARBA" id="ARBA00023163"/>
    </source>
</evidence>
<keyword evidence="4" id="KW-0805">Transcription regulation</keyword>
<keyword evidence="7 9" id="KW-0539">Nucleus</keyword>
<feature type="domain" description="TFIIS N-terminal" evidence="11">
    <location>
        <begin position="1"/>
        <end position="84"/>
    </location>
</feature>
<dbReference type="InterPro" id="IPR035441">
    <property type="entry name" value="TFIIS/LEDGF_dom_sf"/>
</dbReference>
<comment type="subcellular location">
    <subcellularLocation>
        <location evidence="1 9">Nucleus</location>
    </subcellularLocation>
</comment>
<dbReference type="AlphaFoldDB" id="A0AAV2HLY2"/>
<dbReference type="Gene3D" id="1.20.930.10">
    <property type="entry name" value="Conserved domain common to transcription factors TFIIS, elongin A, CRSP70"/>
    <property type="match status" value="1"/>
</dbReference>
<protein>
    <recommendedName>
        <fullName evidence="3">Mediator of RNA polymerase II transcription subunit 26</fullName>
    </recommendedName>
    <alternativeName>
        <fullName evidence="8">Mediator complex subunit 26</fullName>
    </alternativeName>
</protein>
<evidence type="ECO:0000256" key="3">
    <source>
        <dbReference type="ARBA" id="ARBA00019686"/>
    </source>
</evidence>
<feature type="compositionally biased region" description="Basic and acidic residues" evidence="10">
    <location>
        <begin position="448"/>
        <end position="462"/>
    </location>
</feature>
<keyword evidence="13" id="KW-1185">Reference proteome</keyword>
<evidence type="ECO:0000256" key="2">
    <source>
        <dbReference type="ARBA" id="ARBA00009681"/>
    </source>
</evidence>
<evidence type="ECO:0000256" key="10">
    <source>
        <dbReference type="SAM" id="MobiDB-lite"/>
    </source>
</evidence>
<dbReference type="GO" id="GO:0016592">
    <property type="term" value="C:mediator complex"/>
    <property type="evidence" value="ECO:0007669"/>
    <property type="project" value="InterPro"/>
</dbReference>
<accession>A0AAV2HLY2</accession>
<dbReference type="GO" id="GO:0010628">
    <property type="term" value="P:positive regulation of gene expression"/>
    <property type="evidence" value="ECO:0007669"/>
    <property type="project" value="TreeGrafter"/>
</dbReference>
<feature type="region of interest" description="Disordered" evidence="10">
    <location>
        <begin position="425"/>
        <end position="462"/>
    </location>
</feature>
<dbReference type="InterPro" id="IPR017923">
    <property type="entry name" value="TFIIS_N"/>
</dbReference>
<dbReference type="SUPFAM" id="SSF47676">
    <property type="entry name" value="Conserved domain common to transcription factors TFIIS, elongin A, CRSP70"/>
    <property type="match status" value="1"/>
</dbReference>
<dbReference type="Pfam" id="PF08711">
    <property type="entry name" value="Med26"/>
    <property type="match status" value="1"/>
</dbReference>
<feature type="compositionally biased region" description="Polar residues" evidence="10">
    <location>
        <begin position="192"/>
        <end position="207"/>
    </location>
</feature>
<feature type="region of interest" description="Disordered" evidence="10">
    <location>
        <begin position="192"/>
        <end position="304"/>
    </location>
</feature>
<dbReference type="PANTHER" id="PTHR15201:SF1">
    <property type="entry name" value="MEDIATOR OF RNA POLYMERASE II TRANSCRIPTION SUBUNIT 26"/>
    <property type="match status" value="1"/>
</dbReference>
<dbReference type="InterPro" id="IPR042376">
    <property type="entry name" value="MED26"/>
</dbReference>
<feature type="compositionally biased region" description="Polar residues" evidence="10">
    <location>
        <begin position="236"/>
        <end position="252"/>
    </location>
</feature>
<feature type="compositionally biased region" description="Basic and acidic residues" evidence="10">
    <location>
        <begin position="208"/>
        <end position="219"/>
    </location>
</feature>
<dbReference type="PANTHER" id="PTHR15201">
    <property type="entry name" value="CRSP70"/>
    <property type="match status" value="1"/>
</dbReference>
<feature type="compositionally biased region" description="Low complexity" evidence="10">
    <location>
        <begin position="295"/>
        <end position="304"/>
    </location>
</feature>
<evidence type="ECO:0000259" key="11">
    <source>
        <dbReference type="PROSITE" id="PS51319"/>
    </source>
</evidence>
<evidence type="ECO:0000256" key="9">
    <source>
        <dbReference type="PROSITE-ProRule" id="PRU00649"/>
    </source>
</evidence>
<evidence type="ECO:0000256" key="1">
    <source>
        <dbReference type="ARBA" id="ARBA00004123"/>
    </source>
</evidence>
<dbReference type="GO" id="GO:0006357">
    <property type="term" value="P:regulation of transcription by RNA polymerase II"/>
    <property type="evidence" value="ECO:0007669"/>
    <property type="project" value="InterPro"/>
</dbReference>
<organism evidence="12 13">
    <name type="scientific">Lymnaea stagnalis</name>
    <name type="common">Great pond snail</name>
    <name type="synonym">Helix stagnalis</name>
    <dbReference type="NCBI Taxonomy" id="6523"/>
    <lineage>
        <taxon>Eukaryota</taxon>
        <taxon>Metazoa</taxon>
        <taxon>Spiralia</taxon>
        <taxon>Lophotrochozoa</taxon>
        <taxon>Mollusca</taxon>
        <taxon>Gastropoda</taxon>
        <taxon>Heterobranchia</taxon>
        <taxon>Euthyneura</taxon>
        <taxon>Panpulmonata</taxon>
        <taxon>Hygrophila</taxon>
        <taxon>Lymnaeoidea</taxon>
        <taxon>Lymnaeidae</taxon>
        <taxon>Lymnaea</taxon>
    </lineage>
</organism>
<evidence type="ECO:0000313" key="13">
    <source>
        <dbReference type="Proteomes" id="UP001497497"/>
    </source>
</evidence>
<gene>
    <name evidence="12" type="ORF">GSLYS_00008397001</name>
</gene>
<name>A0AAV2HLY2_LYMST</name>
<evidence type="ECO:0000256" key="8">
    <source>
        <dbReference type="ARBA" id="ARBA00031968"/>
    </source>
</evidence>
<dbReference type="Proteomes" id="UP001497497">
    <property type="component" value="Unassembled WGS sequence"/>
</dbReference>
<proteinExistence type="inferred from homology"/>
<sequence>MPLTPAQIKDKLTNALDDDKNVIDEKAVEEVIALLETSTITKEILEQTRLGRDINLVRKTSKNPAIAKRAKNLVKAWKKLIVVPGSPQVANGQHPVQRISPGLSPASSRCSTPVKCLPSPALINARQQVTKSLGSRSPGVQLVSRVGQQPLPPSKLAQQDITTRYITGSKSPKSVGVGQVLRHASITINEESNLSWPRTPPSNLSESSQDRLIGDRENQESSSAGGKAGSEKRNFNFDSQSVHSTETTSKSANRAPDQRDVSKANVANRKRTRSSHIDDSNDSFPDPPLSKQPRLVSSSPSLSTLNRSDVINGAVVKRSNVKSPGLHARDGLIIDSKATVSSSRFNHQDVVDVSVLPNRIHQNLAYSRQDSVDSRLSVHSSDSRSFREKLGKVKTTEQIIEDMQRKSATTVGTSVIAQIRTNQIRKESDSQKNVLPPGKKRRGRKKKQERELPDTESVSDGRRLAQAKMENIERFLRTSVLTPEDVYEHSLHNLRQESLDEQPLPLGGCSSAFSQPAYDSGFHTYSSRQDKPDSGPSASPPETRDLLEGLCNMPSTAAVLGDTSSERLSEEQILARLPHIDYDSVDWSLHDYQAPQVVSVTDDLVYRLHKENMDGINGTIDRDGQFKKWQEMLTVDSSYDEPLFILPYVIPND</sequence>
<comment type="similarity">
    <text evidence="2">Belongs to the Mediator complex subunit 26 family.</text>
</comment>
<feature type="region of interest" description="Disordered" evidence="10">
    <location>
        <begin position="520"/>
        <end position="543"/>
    </location>
</feature>
<dbReference type="SMART" id="SM00509">
    <property type="entry name" value="TFS2N"/>
    <property type="match status" value="1"/>
</dbReference>
<dbReference type="CDD" id="cd00183">
    <property type="entry name" value="TFIIS_I"/>
    <property type="match status" value="1"/>
</dbReference>
<evidence type="ECO:0000313" key="12">
    <source>
        <dbReference type="EMBL" id="CAL1534437.1"/>
    </source>
</evidence>